<evidence type="ECO:0000256" key="11">
    <source>
        <dbReference type="ARBA" id="ARBA00023034"/>
    </source>
</evidence>
<comment type="similarity">
    <text evidence="4">Belongs to the glycosyltransferase 13 family.</text>
</comment>
<evidence type="ECO:0000256" key="5">
    <source>
        <dbReference type="ARBA" id="ARBA00022676"/>
    </source>
</evidence>
<name>A0A7R8ZRC9_9CRUS</name>
<evidence type="ECO:0000256" key="9">
    <source>
        <dbReference type="ARBA" id="ARBA00022968"/>
    </source>
</evidence>
<dbReference type="GO" id="GO:0047223">
    <property type="term" value="F:beta-1,3-galactosyl-O-glycosyl-glycoprotein beta-1,3-N-acetylglucosaminyltransferase activity"/>
    <property type="evidence" value="ECO:0007669"/>
    <property type="project" value="TreeGrafter"/>
</dbReference>
<evidence type="ECO:0000256" key="2">
    <source>
        <dbReference type="ARBA" id="ARBA00004323"/>
    </source>
</evidence>
<evidence type="ECO:0000256" key="12">
    <source>
        <dbReference type="ARBA" id="ARBA00023136"/>
    </source>
</evidence>
<dbReference type="PROSITE" id="PS52031">
    <property type="entry name" value="GG_LECTIN"/>
    <property type="match status" value="1"/>
</dbReference>
<evidence type="ECO:0000256" key="6">
    <source>
        <dbReference type="ARBA" id="ARBA00022679"/>
    </source>
</evidence>
<dbReference type="Pfam" id="PF03071">
    <property type="entry name" value="GNT-I"/>
    <property type="match status" value="1"/>
</dbReference>
<proteinExistence type="inferred from homology"/>
<evidence type="ECO:0000256" key="1">
    <source>
        <dbReference type="ARBA" id="ARBA00001936"/>
    </source>
</evidence>
<keyword evidence="12" id="KW-0472">Membrane</keyword>
<reference evidence="15" key="1">
    <citation type="submission" date="2020-11" db="EMBL/GenBank/DDBJ databases">
        <authorList>
            <person name="Tran Van P."/>
        </authorList>
    </citation>
    <scope>NUCLEOTIDE SEQUENCE</scope>
</reference>
<dbReference type="InterPro" id="IPR029044">
    <property type="entry name" value="Nucleotide-diphossugar_trans"/>
</dbReference>
<dbReference type="AlphaFoldDB" id="A0A7R8ZRC9"/>
<keyword evidence="7" id="KW-0812">Transmembrane</keyword>
<sequence length="740" mass="82913">TRTHTLMMAPSWLGEDEAPLWEANKRLVGGEVISVYMFGGSYAVGKEECSLGFHPSEWIDDRQGVGGLAICNVPGEEKGMNVLSRNKGLVRFVLKGLIRFDLKGLIRFALKGLIRFDLKGLIRFSQASLWSADCKELFFIHESGDEAKSRGIHVLVLNQATGDVMAQRQFDTYSIHEDAAMTLFLNMVSDGRILIFAIKGGVTLLGVGDPMGVGAETSGNCATGNFLLRQVETDFHTSSQPLLPRFQAIVDRSVQDEGTFQLKEAARATLTRLGSQEAKALGYRDMWAMVTVKGGPLIKEAVSKSPVFSKWGPPVLLKVDVQLSSAEADLECDWADTPENARRREFCSKVEGYGSVCACQDPAPISFPTDNSQMPNRLIKDVPIVVIASNRPNYLYRMLRSLLSAPGATKEMITLFVDGYYSEPLMVAKLFGLRGITHTPIGRKSGRVAQHYKASLTAAFEIYADADFVIVLEEDLDVSPDFYSFFDQLMPLLQKDDSLWCISAWNDLAYEHTSKDPSMVYRVEGMPGLGWMLRRDTYKQELEKKWPSPDKVFDWDIWMRQPEIRRGRECLVPDVPRTYHFGSSGVNMNSYFHDYYFKKHAFNTAEESVRIKGIHNLTKSAYESHLKDLLSRASSIDHSKPPSAPDFVPPNQSGLHTLFIKMDGPSDYAAWLQLARHFKVWDLDVRGVHRGLWRLHVNGTALAVIGVPFSPYSEFKPGSVTPIAWEHPPRVQAHRRGNSL</sequence>
<feature type="domain" description="ILEI/PANDER" evidence="14">
    <location>
        <begin position="150"/>
        <end position="202"/>
    </location>
</feature>
<dbReference type="InterPro" id="IPR052463">
    <property type="entry name" value="O-linked_mannose_GnT"/>
</dbReference>
<dbReference type="Pfam" id="PF15711">
    <property type="entry name" value="ILEI"/>
    <property type="match status" value="2"/>
</dbReference>
<evidence type="ECO:0000259" key="14">
    <source>
        <dbReference type="Pfam" id="PF15711"/>
    </source>
</evidence>
<feature type="non-terminal residue" evidence="15">
    <location>
        <position position="1"/>
    </location>
</feature>
<comment type="pathway">
    <text evidence="3">Protein modification; protein glycosylation.</text>
</comment>
<dbReference type="GO" id="GO:0000139">
    <property type="term" value="C:Golgi membrane"/>
    <property type="evidence" value="ECO:0007669"/>
    <property type="project" value="UniProtKB-SubCell"/>
</dbReference>
<dbReference type="GO" id="GO:0046872">
    <property type="term" value="F:metal ion binding"/>
    <property type="evidence" value="ECO:0007669"/>
    <property type="project" value="UniProtKB-KW"/>
</dbReference>
<keyword evidence="9" id="KW-0735">Signal-anchor</keyword>
<dbReference type="FunFam" id="3.90.550.10:FF:000252">
    <property type="entry name" value="Protein O-linked-mannose beta-1,2-N-acetylglucosaminyltransferase 1"/>
    <property type="match status" value="1"/>
</dbReference>
<comment type="subcellular location">
    <subcellularLocation>
        <location evidence="2">Golgi apparatus membrane</location>
        <topology evidence="2">Single-pass type II membrane protein</topology>
    </subcellularLocation>
</comment>
<dbReference type="Gene3D" id="3.90.550.10">
    <property type="entry name" value="Spore Coat Polysaccharide Biosynthesis Protein SpsA, Chain A"/>
    <property type="match status" value="1"/>
</dbReference>
<protein>
    <recommendedName>
        <fullName evidence="14">ILEI/PANDER domain-containing protein</fullName>
    </recommendedName>
</protein>
<keyword evidence="13" id="KW-0464">Manganese</keyword>
<dbReference type="EMBL" id="OB662006">
    <property type="protein sequence ID" value="CAD7229329.1"/>
    <property type="molecule type" value="Genomic_DNA"/>
</dbReference>
<keyword evidence="11" id="KW-0333">Golgi apparatus</keyword>
<dbReference type="SUPFAM" id="SSF53448">
    <property type="entry name" value="Nucleotide-diphospho-sugar transferases"/>
    <property type="match status" value="1"/>
</dbReference>
<evidence type="ECO:0000256" key="4">
    <source>
        <dbReference type="ARBA" id="ARBA00006492"/>
    </source>
</evidence>
<dbReference type="PANTHER" id="PTHR46396:SF1">
    <property type="entry name" value="PROTEIN O-LINKED-MANNOSE BETA-1,2-N-ACETYLGLUCOSAMINYLTRANSFERASE 1"/>
    <property type="match status" value="1"/>
</dbReference>
<dbReference type="UniPathway" id="UPA00378"/>
<dbReference type="GO" id="GO:0016266">
    <property type="term" value="P:protein O-linked glycosylation via N-acetyl-galactosamine"/>
    <property type="evidence" value="ECO:0007669"/>
    <property type="project" value="TreeGrafter"/>
</dbReference>
<keyword evidence="6" id="KW-0808">Transferase</keyword>
<dbReference type="PANTHER" id="PTHR46396">
    <property type="entry name" value="PROTEIN O-LINKED-MANNOSE BETA-1,2-N-ACETYLGLUCOSAMINYLTRANSFERASE 1"/>
    <property type="match status" value="1"/>
</dbReference>
<dbReference type="InterPro" id="IPR004139">
    <property type="entry name" value="Glyco_trans_13"/>
</dbReference>
<evidence type="ECO:0000256" key="10">
    <source>
        <dbReference type="ARBA" id="ARBA00022989"/>
    </source>
</evidence>
<keyword evidence="5" id="KW-0328">Glycosyltransferase</keyword>
<keyword evidence="8" id="KW-0479">Metal-binding</keyword>
<evidence type="ECO:0000256" key="13">
    <source>
        <dbReference type="ARBA" id="ARBA00023211"/>
    </source>
</evidence>
<dbReference type="InterPro" id="IPR039477">
    <property type="entry name" value="ILEI/PANDER_dom"/>
</dbReference>
<evidence type="ECO:0000313" key="15">
    <source>
        <dbReference type="EMBL" id="CAD7229329.1"/>
    </source>
</evidence>
<dbReference type="OrthoDB" id="440755at2759"/>
<keyword evidence="10" id="KW-1133">Transmembrane helix</keyword>
<evidence type="ECO:0000256" key="8">
    <source>
        <dbReference type="ARBA" id="ARBA00022723"/>
    </source>
</evidence>
<comment type="cofactor">
    <cofactor evidence="1">
        <name>Mn(2+)</name>
        <dbReference type="ChEBI" id="CHEBI:29035"/>
    </cofactor>
</comment>
<evidence type="ECO:0000256" key="7">
    <source>
        <dbReference type="ARBA" id="ARBA00022692"/>
    </source>
</evidence>
<feature type="domain" description="ILEI/PANDER" evidence="14">
    <location>
        <begin position="249"/>
        <end position="295"/>
    </location>
</feature>
<evidence type="ECO:0000256" key="3">
    <source>
        <dbReference type="ARBA" id="ARBA00004922"/>
    </source>
</evidence>
<organism evidence="15">
    <name type="scientific">Cyprideis torosa</name>
    <dbReference type="NCBI Taxonomy" id="163714"/>
    <lineage>
        <taxon>Eukaryota</taxon>
        <taxon>Metazoa</taxon>
        <taxon>Ecdysozoa</taxon>
        <taxon>Arthropoda</taxon>
        <taxon>Crustacea</taxon>
        <taxon>Oligostraca</taxon>
        <taxon>Ostracoda</taxon>
        <taxon>Podocopa</taxon>
        <taxon>Podocopida</taxon>
        <taxon>Cytherocopina</taxon>
        <taxon>Cytheroidea</taxon>
        <taxon>Cytherideidae</taxon>
        <taxon>Cyprideis</taxon>
    </lineage>
</organism>
<accession>A0A7R8ZRC9</accession>
<gene>
    <name evidence="15" type="ORF">CTOB1V02_LOCUS7201</name>
</gene>